<keyword evidence="5" id="KW-0269">Exonuclease</keyword>
<dbReference type="InterPro" id="IPR027417">
    <property type="entry name" value="P-loop_NTPase"/>
</dbReference>
<dbReference type="PANTHER" id="PTHR32114:SF2">
    <property type="entry name" value="ABC TRANSPORTER ABCH.3"/>
    <property type="match status" value="1"/>
</dbReference>
<keyword evidence="6" id="KW-1185">Reference proteome</keyword>
<dbReference type="Proteomes" id="UP000573729">
    <property type="component" value="Unassembled WGS sequence"/>
</dbReference>
<dbReference type="AlphaFoldDB" id="A0A7W7BSM0"/>
<dbReference type="GO" id="GO:0004527">
    <property type="term" value="F:exonuclease activity"/>
    <property type="evidence" value="ECO:0007669"/>
    <property type="project" value="UniProtKB-KW"/>
</dbReference>
<dbReference type="PANTHER" id="PTHR32114">
    <property type="entry name" value="ABC TRANSPORTER ABCH.3"/>
    <property type="match status" value="1"/>
</dbReference>
<gene>
    <name evidence="5" type="ORF">BKA24_002796</name>
</gene>
<comment type="similarity">
    <text evidence="1">Belongs to the SMC family. SbcC subfamily.</text>
</comment>
<dbReference type="EMBL" id="JACHMD010000001">
    <property type="protein sequence ID" value="MBB4668087.1"/>
    <property type="molecule type" value="Genomic_DNA"/>
</dbReference>
<dbReference type="SUPFAM" id="SSF52540">
    <property type="entry name" value="P-loop containing nucleoside triphosphate hydrolases"/>
    <property type="match status" value="1"/>
</dbReference>
<organism evidence="5 6">
    <name type="scientific">Microbacterium marinum</name>
    <dbReference type="NCBI Taxonomy" id="421115"/>
    <lineage>
        <taxon>Bacteria</taxon>
        <taxon>Bacillati</taxon>
        <taxon>Actinomycetota</taxon>
        <taxon>Actinomycetes</taxon>
        <taxon>Micrococcales</taxon>
        <taxon>Microbacteriaceae</taxon>
        <taxon>Microbacterium</taxon>
    </lineage>
</organism>
<accession>A0A7W7BSM0</accession>
<dbReference type="GO" id="GO:0006302">
    <property type="term" value="P:double-strand break repair"/>
    <property type="evidence" value="ECO:0007669"/>
    <property type="project" value="InterPro"/>
</dbReference>
<comment type="caution">
    <text evidence="5">The sequence shown here is derived from an EMBL/GenBank/DDBJ whole genome shotgun (WGS) entry which is preliminary data.</text>
</comment>
<dbReference type="Pfam" id="PF13476">
    <property type="entry name" value="AAA_23"/>
    <property type="match status" value="1"/>
</dbReference>
<dbReference type="RefSeq" id="WP_184219562.1">
    <property type="nucleotide sequence ID" value="NZ_JACHMD010000001.1"/>
</dbReference>
<evidence type="ECO:0000256" key="3">
    <source>
        <dbReference type="ARBA" id="ARBA00013368"/>
    </source>
</evidence>
<protein>
    <recommendedName>
        <fullName evidence="3">Nuclease SbcCD subunit C</fullName>
    </recommendedName>
</protein>
<dbReference type="GO" id="GO:0016887">
    <property type="term" value="F:ATP hydrolysis activity"/>
    <property type="evidence" value="ECO:0007669"/>
    <property type="project" value="InterPro"/>
</dbReference>
<dbReference type="Gene3D" id="3.40.50.300">
    <property type="entry name" value="P-loop containing nucleotide triphosphate hydrolases"/>
    <property type="match status" value="2"/>
</dbReference>
<sequence length="996" mass="104718">MKLHRLDLTGFGPFRETQTVDFDAFDGDGLFLITGRTGAGKSSILDGVSFALYGSVPRYDGGDRRLRSDHSFLTDPTEVRLEFTVGGARWRVTRAPEYERPAKRGGGMTVEPARAELDEWVDGRWVGRAAKLRDVGQLLDEVLGLTATQFQQVILLAQNKFSRFLLAGNTERQQLLRTLFGTRRFEEYKDALDERRRDARSRLDEGGARARTLLDVAEQAVAAAALGTDDAPPAEDDIATRGALLERAVDRAAYRVEARGHERDAAVAAAEAAATRHAQLTERAALLAELGAARAELAARETEAPAVDLLRARLKEARRAEDVRAALDAVDRAATALATAEREHTAALGDWIEHGGDPEDDLDARIETLTADITRSQAAADAERRLRDLDETAAQRAAELAAMVAALAEIEAQIAAVPPRRSAVTEELAASRVAASRVDDLAATRAALASRLESARTLERLTPEAAAAEAAYAEASAASEAAVRRVRDLLQRRLRGYAGELAASLDPGEPCPVCGAVEHPAPAVHADEPVSDDDLTAAEAARDAATAAERVAGSAAGAAREALAVAAATAAGHSVAAVSTELAARESDLADATAAAGRLEALATSLAGLDELETAARGEAAALTERLSSAREEQAVADAERTAIRRDVESARGAHPSVRDRIAADDAHRARARALIDARRSAAERRRGHREAAADLDARLAAASFADADAAREAMLSADERDALDARLADHAAALAAARSRALELELQTVDMTVGDGEIAASAAAVAEAEAVRDAAIAAAASAASAASGLRDLLLRIDEATAAIAGLADEAAATLRLADTVAGRAPNTMKMDLETFVLAAELEEIVCAANLRLQEMSSGRYTLHHSDARQARGAASGLGIEVRDAHTGRQRSPQSLSGGETFLASLALALGLAEVVTSRAGGIRLDTLFIDEGFGSLDPETLDLAMRTLDELRAGGRVVGVISHVETMKEQIPAQIVVAASSDGPSRILQDAVVAG</sequence>
<comment type="subunit">
    <text evidence="2">Heterodimer of SbcC and SbcD.</text>
</comment>
<reference evidence="5 6" key="1">
    <citation type="submission" date="2020-08" db="EMBL/GenBank/DDBJ databases">
        <title>Sequencing the genomes of 1000 actinobacteria strains.</title>
        <authorList>
            <person name="Klenk H.-P."/>
        </authorList>
    </citation>
    <scope>NUCLEOTIDE SEQUENCE [LARGE SCALE GENOMIC DNA]</scope>
    <source>
        <strain evidence="5 6">DSM 24947</strain>
    </source>
</reference>
<evidence type="ECO:0000313" key="5">
    <source>
        <dbReference type="EMBL" id="MBB4668087.1"/>
    </source>
</evidence>
<evidence type="ECO:0000313" key="6">
    <source>
        <dbReference type="Proteomes" id="UP000573729"/>
    </source>
</evidence>
<dbReference type="Pfam" id="PF13558">
    <property type="entry name" value="SbcC_Walker_B"/>
    <property type="match status" value="1"/>
</dbReference>
<evidence type="ECO:0000256" key="1">
    <source>
        <dbReference type="ARBA" id="ARBA00006930"/>
    </source>
</evidence>
<evidence type="ECO:0000259" key="4">
    <source>
        <dbReference type="Pfam" id="PF13476"/>
    </source>
</evidence>
<keyword evidence="5" id="KW-0540">Nuclease</keyword>
<name>A0A7W7BSM0_9MICO</name>
<keyword evidence="5" id="KW-0378">Hydrolase</keyword>
<evidence type="ECO:0000256" key="2">
    <source>
        <dbReference type="ARBA" id="ARBA00011322"/>
    </source>
</evidence>
<dbReference type="InterPro" id="IPR038729">
    <property type="entry name" value="Rad50/SbcC_AAA"/>
</dbReference>
<feature type="domain" description="Rad50/SbcC-type AAA" evidence="4">
    <location>
        <begin position="5"/>
        <end position="198"/>
    </location>
</feature>
<proteinExistence type="inferred from homology"/>